<reference evidence="4 5" key="1">
    <citation type="submission" date="2019-06" db="EMBL/GenBank/DDBJ databases">
        <title>A chromosomal-level reference genome of Carpinus fangiana (Coryloideae, Betulaceae).</title>
        <authorList>
            <person name="Yang X."/>
            <person name="Wang Z."/>
            <person name="Zhang L."/>
            <person name="Hao G."/>
            <person name="Liu J."/>
            <person name="Yang Y."/>
        </authorList>
    </citation>
    <scope>NUCLEOTIDE SEQUENCE [LARGE SCALE GENOMIC DNA]</scope>
    <source>
        <strain evidence="4">Cfa_2016G</strain>
        <tissue evidence="4">Leaf</tissue>
    </source>
</reference>
<keyword evidence="2" id="KW-0539">Nucleus</keyword>
<dbReference type="Pfam" id="PF11951">
    <property type="entry name" value="Fungal_trans_2"/>
    <property type="match status" value="1"/>
</dbReference>
<evidence type="ECO:0000256" key="1">
    <source>
        <dbReference type="ARBA" id="ARBA00004123"/>
    </source>
</evidence>
<protein>
    <submittedName>
        <fullName evidence="4">Uncharacterized protein</fullName>
    </submittedName>
</protein>
<dbReference type="PANTHER" id="PTHR37534:SF2">
    <property type="entry name" value="N-ACETYLTRANSFERASE DOMAIN-CONTAINING PROTEIN"/>
    <property type="match status" value="1"/>
</dbReference>
<dbReference type="OrthoDB" id="407832at2759"/>
<dbReference type="InterPro" id="IPR021858">
    <property type="entry name" value="Fun_TF"/>
</dbReference>
<feature type="compositionally biased region" description="Acidic residues" evidence="3">
    <location>
        <begin position="1"/>
        <end position="13"/>
    </location>
</feature>
<accession>A0A5N6L224</accession>
<evidence type="ECO:0000256" key="3">
    <source>
        <dbReference type="SAM" id="MobiDB-lite"/>
    </source>
</evidence>
<evidence type="ECO:0000256" key="2">
    <source>
        <dbReference type="ARBA" id="ARBA00023242"/>
    </source>
</evidence>
<dbReference type="EMBL" id="VIBQ01000031">
    <property type="protein sequence ID" value="KAB8416416.1"/>
    <property type="molecule type" value="Genomic_DNA"/>
</dbReference>
<organism evidence="4 5">
    <name type="scientific">Carpinus fangiana</name>
    <dbReference type="NCBI Taxonomy" id="176857"/>
    <lineage>
        <taxon>Eukaryota</taxon>
        <taxon>Viridiplantae</taxon>
        <taxon>Streptophyta</taxon>
        <taxon>Embryophyta</taxon>
        <taxon>Tracheophyta</taxon>
        <taxon>Spermatophyta</taxon>
        <taxon>Magnoliopsida</taxon>
        <taxon>eudicotyledons</taxon>
        <taxon>Gunneridae</taxon>
        <taxon>Pentapetalae</taxon>
        <taxon>rosids</taxon>
        <taxon>fabids</taxon>
        <taxon>Fagales</taxon>
        <taxon>Betulaceae</taxon>
        <taxon>Carpinus</taxon>
    </lineage>
</organism>
<dbReference type="GO" id="GO:0005634">
    <property type="term" value="C:nucleus"/>
    <property type="evidence" value="ECO:0007669"/>
    <property type="project" value="UniProtKB-SubCell"/>
</dbReference>
<gene>
    <name evidence="4" type="ORF">FH972_024935</name>
</gene>
<evidence type="ECO:0000313" key="4">
    <source>
        <dbReference type="EMBL" id="KAB8416416.1"/>
    </source>
</evidence>
<evidence type="ECO:0000313" key="5">
    <source>
        <dbReference type="Proteomes" id="UP000327013"/>
    </source>
</evidence>
<name>A0A5N6L224_9ROSI</name>
<comment type="subcellular location">
    <subcellularLocation>
        <location evidence="1">Nucleus</location>
    </subcellularLocation>
</comment>
<feature type="region of interest" description="Disordered" evidence="3">
    <location>
        <begin position="1"/>
        <end position="65"/>
    </location>
</feature>
<keyword evidence="5" id="KW-1185">Reference proteome</keyword>
<dbReference type="AlphaFoldDB" id="A0A5N6L224"/>
<comment type="caution">
    <text evidence="4">The sequence shown here is derived from an EMBL/GenBank/DDBJ whole genome shotgun (WGS) entry which is preliminary data.</text>
</comment>
<dbReference type="PANTHER" id="PTHR37534">
    <property type="entry name" value="TRANSCRIPTIONAL ACTIVATOR PROTEIN UGA3"/>
    <property type="match status" value="1"/>
</dbReference>
<sequence length="446" mass="49750">MTDGLDDDNDENASEERERDVPGMPENADVEESPPIQIEDPVPPSTSHSHQEFAKQPTEGDFVVPQAKRRKTFSGAWENSNPALMSSDAYSLRSFGPIHNPFSPLTTQSSPSSSHHSDNQAVVGAAFHTILGQSPSISANTPKTVYRESTRPSKSIEQVRLIRYFIDHVAHYFDLCDSQRHFASTIPTRASSHPLLQEAVMAVAARHMSIMGAYDNFAADALRQECLSPLLQLLHNKDSGHDGNLLAAAVLIRHLFLLDIPLSGNTLEVSALAMQVFLDAQERLALGGQLNEPTYWTALQQELHVALVSQKPVNSHFVFDQATSMLPPTDDYSWTKRIIAHCAKVANYCFGDFDRDAGPYDVLVAYATDWMSQKPACFRPAFYRDPKDRTNVFPEILMLNDHAVSALQYFHLATILLSAYDPRLPRMGIQRKRMLEMNNVSVKCTL</sequence>
<proteinExistence type="predicted"/>
<dbReference type="GO" id="GO:0000976">
    <property type="term" value="F:transcription cis-regulatory region binding"/>
    <property type="evidence" value="ECO:0007669"/>
    <property type="project" value="TreeGrafter"/>
</dbReference>
<dbReference type="Proteomes" id="UP000327013">
    <property type="component" value="Unassembled WGS sequence"/>
</dbReference>
<dbReference type="GO" id="GO:0003700">
    <property type="term" value="F:DNA-binding transcription factor activity"/>
    <property type="evidence" value="ECO:0007669"/>
    <property type="project" value="TreeGrafter"/>
</dbReference>
<dbReference type="GO" id="GO:0045944">
    <property type="term" value="P:positive regulation of transcription by RNA polymerase II"/>
    <property type="evidence" value="ECO:0007669"/>
    <property type="project" value="TreeGrafter"/>
</dbReference>